<evidence type="ECO:0000256" key="3">
    <source>
        <dbReference type="ARBA" id="ARBA00022691"/>
    </source>
</evidence>
<feature type="binding site" evidence="4">
    <location>
        <position position="112"/>
    </location>
    <ligand>
        <name>S-adenosyl-L-methionine</name>
        <dbReference type="ChEBI" id="CHEBI:59789"/>
    </ligand>
</feature>
<dbReference type="EC" id="2.1.1.-" evidence="4"/>
<dbReference type="PANTHER" id="PTHR21008">
    <property type="entry name" value="S-ADENOSYLMETHIONINE SENSOR UPSTREAM OF MTORC1-RELATED"/>
    <property type="match status" value="1"/>
</dbReference>
<reference evidence="6 7" key="1">
    <citation type="submission" date="2023-04" db="EMBL/GenBank/DDBJ databases">
        <title>Genome of Basidiobolus ranarum AG-B5.</title>
        <authorList>
            <person name="Stajich J.E."/>
            <person name="Carter-House D."/>
            <person name="Gryganskyi A."/>
        </authorList>
    </citation>
    <scope>NUCLEOTIDE SEQUENCE [LARGE SCALE GENOMIC DNA]</scope>
    <source>
        <strain evidence="6 7">AG-B5</strain>
    </source>
</reference>
<keyword evidence="2 4" id="KW-0808">Transferase</keyword>
<keyword evidence="4" id="KW-0539">Nucleus</keyword>
<dbReference type="Gene3D" id="3.40.50.150">
    <property type="entry name" value="Vaccinia Virus protein VP39"/>
    <property type="match status" value="1"/>
</dbReference>
<evidence type="ECO:0000256" key="5">
    <source>
        <dbReference type="SAM" id="Phobius"/>
    </source>
</evidence>
<dbReference type="Proteomes" id="UP001479436">
    <property type="component" value="Unassembled WGS sequence"/>
</dbReference>
<proteinExistence type="inferred from homology"/>
<dbReference type="Pfam" id="PF11968">
    <property type="entry name" value="Bmt2"/>
    <property type="match status" value="1"/>
</dbReference>
<dbReference type="SUPFAM" id="SSF53335">
    <property type="entry name" value="S-adenosyl-L-methionine-dependent methyltransferases"/>
    <property type="match status" value="1"/>
</dbReference>
<protein>
    <recommendedName>
        <fullName evidence="4">25S rRNA adenine-N(1) methyltransferase</fullName>
        <ecNumber evidence="4">2.1.1.-</ecNumber>
    </recommendedName>
</protein>
<dbReference type="GO" id="GO:0008168">
    <property type="term" value="F:methyltransferase activity"/>
    <property type="evidence" value="ECO:0007669"/>
    <property type="project" value="UniProtKB-KW"/>
</dbReference>
<comment type="function">
    <text evidence="4">S-adenosyl-L-methionine-dependent methyltransferase that specifically methylates the N(1) position of an adenine present in helix 65 in 25S rRNA.</text>
</comment>
<organism evidence="6 7">
    <name type="scientific">Basidiobolus ranarum</name>
    <dbReference type="NCBI Taxonomy" id="34480"/>
    <lineage>
        <taxon>Eukaryota</taxon>
        <taxon>Fungi</taxon>
        <taxon>Fungi incertae sedis</taxon>
        <taxon>Zoopagomycota</taxon>
        <taxon>Entomophthoromycotina</taxon>
        <taxon>Basidiobolomycetes</taxon>
        <taxon>Basidiobolales</taxon>
        <taxon>Basidiobolaceae</taxon>
        <taxon>Basidiobolus</taxon>
    </lineage>
</organism>
<dbReference type="EMBL" id="JASJQH010006953">
    <property type="protein sequence ID" value="KAK9722291.1"/>
    <property type="molecule type" value="Genomic_DNA"/>
</dbReference>
<keyword evidence="5" id="KW-0472">Membrane</keyword>
<comment type="caution">
    <text evidence="6">The sequence shown here is derived from an EMBL/GenBank/DDBJ whole genome shotgun (WGS) entry which is preliminary data.</text>
</comment>
<feature type="transmembrane region" description="Helical" evidence="5">
    <location>
        <begin position="186"/>
        <end position="208"/>
    </location>
</feature>
<dbReference type="PANTHER" id="PTHR21008:SF1">
    <property type="entry name" value="25S RRNA (ADENINE(2142)-N(1))-METHYLTRANSFERASE"/>
    <property type="match status" value="1"/>
</dbReference>
<keyword evidence="7" id="KW-1185">Reference proteome</keyword>
<dbReference type="InterPro" id="IPR029063">
    <property type="entry name" value="SAM-dependent_MTases_sf"/>
</dbReference>
<evidence type="ECO:0000313" key="6">
    <source>
        <dbReference type="EMBL" id="KAK9722291.1"/>
    </source>
</evidence>
<keyword evidence="5" id="KW-1133">Transmembrane helix</keyword>
<dbReference type="GO" id="GO:0032259">
    <property type="term" value="P:methylation"/>
    <property type="evidence" value="ECO:0007669"/>
    <property type="project" value="UniProtKB-KW"/>
</dbReference>
<sequence>MPRPAKRKKPVTFEDSSLLKAKPTSFKKKTAQVIRRFHVLNKEVEKTNDPVKIEEIKNEMEKLGGLELYQRASVLGASKSRGGDTSKWLIQELSKIGIPDENKTKLALLDIGALSSENYKKQSSWIKTTAIDLNARDSNIIKQDFLEMEPPKEASGRFNIVCLSLVVNFVGDPLKRGIMISKTRDFLLPSGFLFFVVPLPCVTNSRYLNHEYLREFMLNLGFKLVSCHFAKKLAYYLFQLGKPTKTIQEKFQRKNLINDGPGRNNFSMMLP</sequence>
<keyword evidence="5" id="KW-0812">Transmembrane</keyword>
<gene>
    <name evidence="6" type="primary">BMT2</name>
    <name evidence="6" type="ORF">K7432_002775</name>
</gene>
<evidence type="ECO:0000256" key="4">
    <source>
        <dbReference type="HAMAP-Rule" id="MF_03044"/>
    </source>
</evidence>
<keyword evidence="1 4" id="KW-0489">Methyltransferase</keyword>
<evidence type="ECO:0000256" key="2">
    <source>
        <dbReference type="ARBA" id="ARBA00022679"/>
    </source>
</evidence>
<accession>A0ABR2W7B6</accession>
<feature type="binding site" evidence="4">
    <location>
        <position position="132"/>
    </location>
    <ligand>
        <name>S-adenosyl-L-methionine</name>
        <dbReference type="ChEBI" id="CHEBI:59789"/>
    </ligand>
</feature>
<name>A0ABR2W7B6_9FUNG</name>
<comment type="similarity">
    <text evidence="4">Belongs to the BMT2 family.</text>
</comment>
<dbReference type="HAMAP" id="MF_03044">
    <property type="entry name" value="BMT2"/>
    <property type="match status" value="1"/>
</dbReference>
<comment type="subcellular location">
    <subcellularLocation>
        <location evidence="4">Nucleus</location>
        <location evidence="4">Nucleolus</location>
    </subcellularLocation>
</comment>
<dbReference type="InterPro" id="IPR021867">
    <property type="entry name" value="Bmt2/SAMTOR"/>
</dbReference>
<evidence type="ECO:0000256" key="1">
    <source>
        <dbReference type="ARBA" id="ARBA00022603"/>
    </source>
</evidence>
<evidence type="ECO:0000313" key="7">
    <source>
        <dbReference type="Proteomes" id="UP001479436"/>
    </source>
</evidence>
<keyword evidence="3 4" id="KW-0949">S-adenosyl-L-methionine</keyword>